<dbReference type="STRING" id="1051890.A0A3N4LK08"/>
<name>A0A3N4LK08_9PEZI</name>
<dbReference type="Proteomes" id="UP000267821">
    <property type="component" value="Unassembled WGS sequence"/>
</dbReference>
<evidence type="ECO:0000256" key="1">
    <source>
        <dbReference type="ARBA" id="ARBA00006765"/>
    </source>
</evidence>
<dbReference type="InParanoid" id="A0A3N4LK08"/>
<reference evidence="3 4" key="1">
    <citation type="journal article" date="2018" name="Nat. Ecol. Evol.">
        <title>Pezizomycetes genomes reveal the molecular basis of ectomycorrhizal truffle lifestyle.</title>
        <authorList>
            <person name="Murat C."/>
            <person name="Payen T."/>
            <person name="Noel B."/>
            <person name="Kuo A."/>
            <person name="Morin E."/>
            <person name="Chen J."/>
            <person name="Kohler A."/>
            <person name="Krizsan K."/>
            <person name="Balestrini R."/>
            <person name="Da Silva C."/>
            <person name="Montanini B."/>
            <person name="Hainaut M."/>
            <person name="Levati E."/>
            <person name="Barry K.W."/>
            <person name="Belfiori B."/>
            <person name="Cichocki N."/>
            <person name="Clum A."/>
            <person name="Dockter R.B."/>
            <person name="Fauchery L."/>
            <person name="Guy J."/>
            <person name="Iotti M."/>
            <person name="Le Tacon F."/>
            <person name="Lindquist E.A."/>
            <person name="Lipzen A."/>
            <person name="Malagnac F."/>
            <person name="Mello A."/>
            <person name="Molinier V."/>
            <person name="Miyauchi S."/>
            <person name="Poulain J."/>
            <person name="Riccioni C."/>
            <person name="Rubini A."/>
            <person name="Sitrit Y."/>
            <person name="Splivallo R."/>
            <person name="Traeger S."/>
            <person name="Wang M."/>
            <person name="Zifcakova L."/>
            <person name="Wipf D."/>
            <person name="Zambonelli A."/>
            <person name="Paolocci F."/>
            <person name="Nowrousian M."/>
            <person name="Ottonello S."/>
            <person name="Baldrian P."/>
            <person name="Spatafora J.W."/>
            <person name="Henrissat B."/>
            <person name="Nagy L.G."/>
            <person name="Aury J.M."/>
            <person name="Wincker P."/>
            <person name="Grigoriev I.V."/>
            <person name="Bonfante P."/>
            <person name="Martin F.M."/>
        </authorList>
    </citation>
    <scope>NUCLEOTIDE SEQUENCE [LARGE SCALE GENOMIC DNA]</scope>
    <source>
        <strain evidence="3 4">ATCC MYA-4762</strain>
    </source>
</reference>
<protein>
    <submittedName>
        <fullName evidence="3">Caleosin-domain-containing protein</fullName>
    </submittedName>
</protein>
<dbReference type="OrthoDB" id="640742at2759"/>
<keyword evidence="4" id="KW-1185">Reference proteome</keyword>
<evidence type="ECO:0000313" key="4">
    <source>
        <dbReference type="Proteomes" id="UP000267821"/>
    </source>
</evidence>
<dbReference type="Pfam" id="PF05042">
    <property type="entry name" value="Caleosin"/>
    <property type="match status" value="2"/>
</dbReference>
<dbReference type="GO" id="GO:0004497">
    <property type="term" value="F:monooxygenase activity"/>
    <property type="evidence" value="ECO:0007669"/>
    <property type="project" value="TreeGrafter"/>
</dbReference>
<dbReference type="EMBL" id="ML121547">
    <property type="protein sequence ID" value="RPB23237.1"/>
    <property type="molecule type" value="Genomic_DNA"/>
</dbReference>
<organism evidence="3 4">
    <name type="scientific">Terfezia boudieri ATCC MYA-4762</name>
    <dbReference type="NCBI Taxonomy" id="1051890"/>
    <lineage>
        <taxon>Eukaryota</taxon>
        <taxon>Fungi</taxon>
        <taxon>Dikarya</taxon>
        <taxon>Ascomycota</taxon>
        <taxon>Pezizomycotina</taxon>
        <taxon>Pezizomycetes</taxon>
        <taxon>Pezizales</taxon>
        <taxon>Pezizaceae</taxon>
        <taxon>Terfezia</taxon>
    </lineage>
</organism>
<feature type="region of interest" description="Disordered" evidence="2">
    <location>
        <begin position="1"/>
        <end position="50"/>
    </location>
</feature>
<gene>
    <name evidence="3" type="ORF">L211DRAFT_838752</name>
</gene>
<dbReference type="PANTHER" id="PTHR31495:SF0">
    <property type="entry name" value="BINDING PROTEIN CALEOSIN, PUTATIVE (AFU_ORTHOLOGUE AFUA_5G13750)-RELATED"/>
    <property type="match status" value="1"/>
</dbReference>
<feature type="region of interest" description="Disordered" evidence="2">
    <location>
        <begin position="250"/>
        <end position="272"/>
    </location>
</feature>
<evidence type="ECO:0000313" key="3">
    <source>
        <dbReference type="EMBL" id="RPB23237.1"/>
    </source>
</evidence>
<comment type="similarity">
    <text evidence="1">Belongs to the caleosin family.</text>
</comment>
<evidence type="ECO:0000256" key="2">
    <source>
        <dbReference type="SAM" id="MobiDB-lite"/>
    </source>
</evidence>
<dbReference type="PANTHER" id="PTHR31495">
    <property type="entry name" value="PEROXYGENASE 3-RELATED"/>
    <property type="match status" value="1"/>
</dbReference>
<proteinExistence type="inferred from homology"/>
<accession>A0A3N4LK08</accession>
<sequence>MADENAGHAFNTFPDDSGDREDAQRIDPGPEGNRIPSFIADPPHHHEFSHPEHYHLQRNEHMNVKEQHHVPHHHGHEKEDHPRGKIITGISTVPPTQEFPPYVPKEAERGKGLVAAGVPRVNVAASVENPYGTSKDDYALKHSHETVLQQHVAFFDRDKDGIIWPQDTYIGFRRLGFNILVSHFAAFVIHLNLSFRTVPGVLPDPLFRIWLDNIHKTKHGSDTNTYDSEGRFSPQHFEDFFQKYSSVSPGHPAVGKKGEKGSVGGDGGPDQNLVMEQTKKGLTYRDFLRGWNSNRRLFDPVGWCSEFLEWTATYLLLWPADGIMRKEDIRRMYDGSLFWDIAEKRECERIAKMGLPAGQVTQKMVDLKEEKGREFSGGQN</sequence>
<dbReference type="InterPro" id="IPR007736">
    <property type="entry name" value="Caleosin-related"/>
</dbReference>
<dbReference type="AlphaFoldDB" id="A0A3N4LK08"/>
<dbReference type="GO" id="GO:0005509">
    <property type="term" value="F:calcium ion binding"/>
    <property type="evidence" value="ECO:0007669"/>
    <property type="project" value="TreeGrafter"/>
</dbReference>